<dbReference type="PANTHER" id="PTHR30250">
    <property type="entry name" value="PST FAMILY PREDICTED COLANIC ACID TRANSPORTER"/>
    <property type="match status" value="1"/>
</dbReference>
<dbReference type="InterPro" id="IPR050833">
    <property type="entry name" value="Poly_Biosynth_Transport"/>
</dbReference>
<evidence type="ECO:0000256" key="2">
    <source>
        <dbReference type="ARBA" id="ARBA00022475"/>
    </source>
</evidence>
<keyword evidence="3 6" id="KW-0812">Transmembrane</keyword>
<accession>A0A7W8HBG5</accession>
<dbReference type="PANTHER" id="PTHR30250:SF11">
    <property type="entry name" value="O-ANTIGEN TRANSPORTER-RELATED"/>
    <property type="match status" value="1"/>
</dbReference>
<dbReference type="Proteomes" id="UP000543642">
    <property type="component" value="Unassembled WGS sequence"/>
</dbReference>
<feature type="transmembrane region" description="Helical" evidence="6">
    <location>
        <begin position="178"/>
        <end position="196"/>
    </location>
</feature>
<evidence type="ECO:0000256" key="5">
    <source>
        <dbReference type="ARBA" id="ARBA00023136"/>
    </source>
</evidence>
<feature type="transmembrane region" description="Helical" evidence="6">
    <location>
        <begin position="120"/>
        <end position="142"/>
    </location>
</feature>
<dbReference type="AlphaFoldDB" id="A0A7W8HBG5"/>
<feature type="transmembrane region" description="Helical" evidence="6">
    <location>
        <begin position="304"/>
        <end position="323"/>
    </location>
</feature>
<feature type="transmembrane region" description="Helical" evidence="6">
    <location>
        <begin position="450"/>
        <end position="470"/>
    </location>
</feature>
<keyword evidence="5 6" id="KW-0472">Membrane</keyword>
<keyword evidence="8" id="KW-1185">Reference proteome</keyword>
<evidence type="ECO:0000256" key="4">
    <source>
        <dbReference type="ARBA" id="ARBA00022989"/>
    </source>
</evidence>
<feature type="transmembrane region" description="Helical" evidence="6">
    <location>
        <begin position="265"/>
        <end position="283"/>
    </location>
</feature>
<feature type="transmembrane region" description="Helical" evidence="6">
    <location>
        <begin position="386"/>
        <end position="406"/>
    </location>
</feature>
<proteinExistence type="predicted"/>
<keyword evidence="4 6" id="KW-1133">Transmembrane helix</keyword>
<protein>
    <submittedName>
        <fullName evidence="7">O-antigen/teichoic acid export membrane protein</fullName>
    </submittedName>
</protein>
<dbReference type="Pfam" id="PF13440">
    <property type="entry name" value="Polysacc_synt_3"/>
    <property type="match status" value="1"/>
</dbReference>
<gene>
    <name evidence="7" type="ORF">HNP82_002525</name>
</gene>
<organism evidence="7 8">
    <name type="scientific">Catenibacillus scindens</name>
    <dbReference type="NCBI Taxonomy" id="673271"/>
    <lineage>
        <taxon>Bacteria</taxon>
        <taxon>Bacillati</taxon>
        <taxon>Bacillota</taxon>
        <taxon>Clostridia</taxon>
        <taxon>Lachnospirales</taxon>
        <taxon>Lachnospiraceae</taxon>
        <taxon>Catenibacillus</taxon>
    </lineage>
</organism>
<name>A0A7W8HBG5_9FIRM</name>
<keyword evidence="2" id="KW-1003">Cell membrane</keyword>
<comment type="caution">
    <text evidence="7">The sequence shown here is derived from an EMBL/GenBank/DDBJ whole genome shotgun (WGS) entry which is preliminary data.</text>
</comment>
<feature type="transmembrane region" description="Helical" evidence="6">
    <location>
        <begin position="335"/>
        <end position="355"/>
    </location>
</feature>
<feature type="transmembrane region" description="Helical" evidence="6">
    <location>
        <begin position="217"/>
        <end position="234"/>
    </location>
</feature>
<feature type="transmembrane region" description="Helical" evidence="6">
    <location>
        <begin position="426"/>
        <end position="444"/>
    </location>
</feature>
<evidence type="ECO:0000256" key="1">
    <source>
        <dbReference type="ARBA" id="ARBA00004651"/>
    </source>
</evidence>
<evidence type="ECO:0000313" key="7">
    <source>
        <dbReference type="EMBL" id="MBB5265379.1"/>
    </source>
</evidence>
<feature type="transmembrane region" description="Helical" evidence="6">
    <location>
        <begin position="82"/>
        <end position="104"/>
    </location>
</feature>
<dbReference type="EMBL" id="JACHFW010000011">
    <property type="protein sequence ID" value="MBB5265379.1"/>
    <property type="molecule type" value="Genomic_DNA"/>
</dbReference>
<reference evidence="7 8" key="1">
    <citation type="submission" date="2020-08" db="EMBL/GenBank/DDBJ databases">
        <title>Genomic Encyclopedia of Type Strains, Phase IV (KMG-IV): sequencing the most valuable type-strain genomes for metagenomic binning, comparative biology and taxonomic classification.</title>
        <authorList>
            <person name="Goeker M."/>
        </authorList>
    </citation>
    <scope>NUCLEOTIDE SEQUENCE [LARGE SCALE GENOMIC DNA]</scope>
    <source>
        <strain evidence="7 8">DSM 106146</strain>
    </source>
</reference>
<feature type="transmembrane region" description="Helical" evidence="6">
    <location>
        <begin position="154"/>
        <end position="172"/>
    </location>
</feature>
<evidence type="ECO:0000256" key="3">
    <source>
        <dbReference type="ARBA" id="ARBA00022692"/>
    </source>
</evidence>
<evidence type="ECO:0000313" key="8">
    <source>
        <dbReference type="Proteomes" id="UP000543642"/>
    </source>
</evidence>
<feature type="transmembrane region" description="Helical" evidence="6">
    <location>
        <begin position="44"/>
        <end position="70"/>
    </location>
</feature>
<feature type="transmembrane region" description="Helical" evidence="6">
    <location>
        <begin position="12"/>
        <end position="32"/>
    </location>
</feature>
<feature type="transmembrane region" description="Helical" evidence="6">
    <location>
        <begin position="362"/>
        <end position="380"/>
    </location>
</feature>
<comment type="subcellular location">
    <subcellularLocation>
        <location evidence="1">Cell membrane</location>
        <topology evidence="1">Multi-pass membrane protein</topology>
    </subcellularLocation>
</comment>
<dbReference type="GO" id="GO:0005886">
    <property type="term" value="C:plasma membrane"/>
    <property type="evidence" value="ECO:0007669"/>
    <property type="project" value="UniProtKB-SubCell"/>
</dbReference>
<evidence type="ECO:0000256" key="6">
    <source>
        <dbReference type="SAM" id="Phobius"/>
    </source>
</evidence>
<sequence length="488" mass="54703">MKLRNGAATDSLVLTFVRVVTACISILIYKLLAVNFSLDEYGLYSQAILVSTTVTSITIMGMTDAINFFYNKDKGGEVGKSYVETIFALQIIIGVIGAIVVLVFKNQIAAYFGEPKVAGLMIYVAFIPLLTNATNMLQVLFISYRRAKIIAVRNLLFSVLKVFAVFLASYLFKTIEVVLINSLLLDIIMLAYMVWYSRKHFFVIDIRKARFLQTKEILAYSIPMAMYIITNSLSRNLDKLVIGWFGTTEDIALYSIAAKELPFDMLTSSFITVLVPYITRYIAEKKYDKAADTFSKYIQISYTITWLIAGGAIVGARDLMVILYDPKYLSATTIFVLYIIVDMFRFANTTIVFAAKGRTKELIIYSGSAVLSNLVLNIWFFNIFGIVGPAISTVLITCVLSVIMLFRSGQLLKTKVTELINVKQMLTILVEIIICGIIAHQIQIRFLDGFSSLITFGLTFVIYGTPLLLLNFKRVLALLKGINSVKMQ</sequence>